<dbReference type="STRING" id="329046.A0A1Y2CGE3"/>
<sequence>MVQNLRESAVTSVQTFRTNTLNAISRRSPGLHLPLLRLPAPPASAMRSTPASPRLSATSRSPHTQQQPPRAEPPTSPKLSIVVTPTPSKSTVIASPMRSSPESQDANSVIGAVTSRDSATKAQNPVILPSPTKSPSPSKRPTVAAPLPDSLRTSVPTPPPTIPEDHTPLPPQTPTRPSVSPHPYYEKPILPQHQRTSLMTTQSSAHSTFSTHRRMSDSMISTAPTPDLLRFQSGTPDSMRPIPVPQKSKKYSVAAINIPPPRLPGAPATLLSLPDTCLHLILHNLPSPQDLKNLTSTCTRLAQICTAPAFMASYLVYTLGAPHAMVTVVKGGNVEPADRAGLINAVWDVTKQRVDYLVRGLVLLQEWDILELLVKAGRIDAPIVLKMGFLLCLWMRLLVVGCGLV</sequence>
<dbReference type="EMBL" id="MCGO01000018">
    <property type="protein sequence ID" value="ORY46089.1"/>
    <property type="molecule type" value="Genomic_DNA"/>
</dbReference>
<reference evidence="3 4" key="1">
    <citation type="submission" date="2016-07" db="EMBL/GenBank/DDBJ databases">
        <title>Pervasive Adenine N6-methylation of Active Genes in Fungi.</title>
        <authorList>
            <consortium name="DOE Joint Genome Institute"/>
            <person name="Mondo S.J."/>
            <person name="Dannebaum R.O."/>
            <person name="Kuo R.C."/>
            <person name="Labutti K."/>
            <person name="Haridas S."/>
            <person name="Kuo A."/>
            <person name="Salamov A."/>
            <person name="Ahrendt S.R."/>
            <person name="Lipzen A."/>
            <person name="Sullivan W."/>
            <person name="Andreopoulos W.B."/>
            <person name="Clum A."/>
            <person name="Lindquist E."/>
            <person name="Daum C."/>
            <person name="Ramamoorthy G.K."/>
            <person name="Gryganskyi A."/>
            <person name="Culley D."/>
            <person name="Magnuson J.K."/>
            <person name="James T.Y."/>
            <person name="O'Malley M.A."/>
            <person name="Stajich J.E."/>
            <person name="Spatafora J.W."/>
            <person name="Visel A."/>
            <person name="Grigoriev I.V."/>
        </authorList>
    </citation>
    <scope>NUCLEOTIDE SEQUENCE [LARGE SCALE GENOMIC DNA]</scope>
    <source>
        <strain evidence="3 4">JEL800</strain>
    </source>
</reference>
<feature type="region of interest" description="Disordered" evidence="1">
    <location>
        <begin position="32"/>
        <end position="181"/>
    </location>
</feature>
<dbReference type="InterPro" id="IPR001810">
    <property type="entry name" value="F-box_dom"/>
</dbReference>
<accession>A0A1Y2CGE3</accession>
<evidence type="ECO:0000313" key="4">
    <source>
        <dbReference type="Proteomes" id="UP000193642"/>
    </source>
</evidence>
<organism evidence="3 4">
    <name type="scientific">Rhizoclosmatium globosum</name>
    <dbReference type="NCBI Taxonomy" id="329046"/>
    <lineage>
        <taxon>Eukaryota</taxon>
        <taxon>Fungi</taxon>
        <taxon>Fungi incertae sedis</taxon>
        <taxon>Chytridiomycota</taxon>
        <taxon>Chytridiomycota incertae sedis</taxon>
        <taxon>Chytridiomycetes</taxon>
        <taxon>Chytridiales</taxon>
        <taxon>Chytriomycetaceae</taxon>
        <taxon>Rhizoclosmatium</taxon>
    </lineage>
</organism>
<evidence type="ECO:0000313" key="3">
    <source>
        <dbReference type="EMBL" id="ORY46089.1"/>
    </source>
</evidence>
<dbReference type="AlphaFoldDB" id="A0A1Y2CGE3"/>
<proteinExistence type="predicted"/>
<feature type="compositionally biased region" description="Polar residues" evidence="1">
    <location>
        <begin position="83"/>
        <end position="107"/>
    </location>
</feature>
<keyword evidence="4" id="KW-1185">Reference proteome</keyword>
<evidence type="ECO:0000256" key="1">
    <source>
        <dbReference type="SAM" id="MobiDB-lite"/>
    </source>
</evidence>
<dbReference type="InterPro" id="IPR036047">
    <property type="entry name" value="F-box-like_dom_sf"/>
</dbReference>
<comment type="caution">
    <text evidence="3">The sequence shown here is derived from an EMBL/GenBank/DDBJ whole genome shotgun (WGS) entry which is preliminary data.</text>
</comment>
<feature type="compositionally biased region" description="Polar residues" evidence="1">
    <location>
        <begin position="46"/>
        <end position="68"/>
    </location>
</feature>
<feature type="domain" description="F-box" evidence="2">
    <location>
        <begin position="271"/>
        <end position="308"/>
    </location>
</feature>
<evidence type="ECO:0000259" key="2">
    <source>
        <dbReference type="Pfam" id="PF12937"/>
    </source>
</evidence>
<dbReference type="Proteomes" id="UP000193642">
    <property type="component" value="Unassembled WGS sequence"/>
</dbReference>
<dbReference type="SUPFAM" id="SSF81383">
    <property type="entry name" value="F-box domain"/>
    <property type="match status" value="1"/>
</dbReference>
<dbReference type="Pfam" id="PF12937">
    <property type="entry name" value="F-box-like"/>
    <property type="match status" value="1"/>
</dbReference>
<dbReference type="OrthoDB" id="2113234at2759"/>
<gene>
    <name evidence="3" type="ORF">BCR33DRAFT_160348</name>
</gene>
<feature type="compositionally biased region" description="Pro residues" evidence="1">
    <location>
        <begin position="156"/>
        <end position="174"/>
    </location>
</feature>
<feature type="compositionally biased region" description="Low complexity" evidence="1">
    <location>
        <begin position="129"/>
        <end position="142"/>
    </location>
</feature>
<protein>
    <recommendedName>
        <fullName evidence="2">F-box domain-containing protein</fullName>
    </recommendedName>
</protein>
<name>A0A1Y2CGE3_9FUNG</name>